<keyword evidence="1" id="KW-0472">Membrane</keyword>
<evidence type="ECO:0000313" key="2">
    <source>
        <dbReference type="EMBL" id="KKN83041.1"/>
    </source>
</evidence>
<dbReference type="AlphaFoldDB" id="A0A0F9WB95"/>
<accession>A0A0F9WB95</accession>
<feature type="transmembrane region" description="Helical" evidence="1">
    <location>
        <begin position="73"/>
        <end position="93"/>
    </location>
</feature>
<evidence type="ECO:0000256" key="1">
    <source>
        <dbReference type="SAM" id="Phobius"/>
    </source>
</evidence>
<protein>
    <submittedName>
        <fullName evidence="2">Uncharacterized protein</fullName>
    </submittedName>
</protein>
<comment type="caution">
    <text evidence="2">The sequence shown here is derived from an EMBL/GenBank/DDBJ whole genome shotgun (WGS) entry which is preliminary data.</text>
</comment>
<keyword evidence="1" id="KW-1133">Transmembrane helix</keyword>
<name>A0A0F9WB95_9ZZZZ</name>
<proteinExistence type="predicted"/>
<keyword evidence="1" id="KW-0812">Transmembrane</keyword>
<dbReference type="EMBL" id="LAZR01000191">
    <property type="protein sequence ID" value="KKN83041.1"/>
    <property type="molecule type" value="Genomic_DNA"/>
</dbReference>
<gene>
    <name evidence="2" type="ORF">LCGC14_0303070</name>
</gene>
<organism evidence="2">
    <name type="scientific">marine sediment metagenome</name>
    <dbReference type="NCBI Taxonomy" id="412755"/>
    <lineage>
        <taxon>unclassified sequences</taxon>
        <taxon>metagenomes</taxon>
        <taxon>ecological metagenomes</taxon>
    </lineage>
</organism>
<sequence>MKEKINGLILGTLLSLVSWQVWREPYSETSKFMQALLPLDKIWLLTIITISSFVVVISIWTAKDEWHVLIRHYYFILVFYNWIMLVNMIVTQYDMRVAETF</sequence>
<feature type="transmembrane region" description="Helical" evidence="1">
    <location>
        <begin position="42"/>
        <end position="61"/>
    </location>
</feature>
<reference evidence="2" key="1">
    <citation type="journal article" date="2015" name="Nature">
        <title>Complex archaea that bridge the gap between prokaryotes and eukaryotes.</title>
        <authorList>
            <person name="Spang A."/>
            <person name="Saw J.H."/>
            <person name="Jorgensen S.L."/>
            <person name="Zaremba-Niedzwiedzka K."/>
            <person name="Martijn J."/>
            <person name="Lind A.E."/>
            <person name="van Eijk R."/>
            <person name="Schleper C."/>
            <person name="Guy L."/>
            <person name="Ettema T.J."/>
        </authorList>
    </citation>
    <scope>NUCLEOTIDE SEQUENCE</scope>
</reference>